<evidence type="ECO:0000256" key="2">
    <source>
        <dbReference type="SAM" id="MobiDB-lite"/>
    </source>
</evidence>
<dbReference type="GO" id="GO:0047661">
    <property type="term" value="F:amino-acid racemase activity"/>
    <property type="evidence" value="ECO:0007669"/>
    <property type="project" value="InterPro"/>
</dbReference>
<dbReference type="RefSeq" id="XP_013254004.1">
    <property type="nucleotide sequence ID" value="XM_013398550.1"/>
</dbReference>
<dbReference type="InterPro" id="IPR052186">
    <property type="entry name" value="Hydantoin_racemase-like"/>
</dbReference>
<evidence type="ECO:0008006" key="5">
    <source>
        <dbReference type="Google" id="ProtNLM"/>
    </source>
</evidence>
<dbReference type="Pfam" id="PF01177">
    <property type="entry name" value="Asp_Glu_race"/>
    <property type="match status" value="1"/>
</dbReference>
<dbReference type="AlphaFoldDB" id="A0A072NU74"/>
<feature type="region of interest" description="Disordered" evidence="2">
    <location>
        <begin position="237"/>
        <end position="263"/>
    </location>
</feature>
<evidence type="ECO:0000313" key="3">
    <source>
        <dbReference type="EMBL" id="KEF51414.1"/>
    </source>
</evidence>
<comment type="similarity">
    <text evidence="1">Belongs to the HyuE racemase family.</text>
</comment>
<dbReference type="VEuPathDB" id="FungiDB:A1O9_12563"/>
<dbReference type="InterPro" id="IPR053714">
    <property type="entry name" value="Iso_Racemase_Enz_sf"/>
</dbReference>
<keyword evidence="4" id="KW-1185">Reference proteome</keyword>
<evidence type="ECO:0000256" key="1">
    <source>
        <dbReference type="ARBA" id="ARBA00038414"/>
    </source>
</evidence>
<dbReference type="InterPro" id="IPR015942">
    <property type="entry name" value="Asp/Glu/hydantoin_racemase"/>
</dbReference>
<dbReference type="EMBL" id="AMGV01000024">
    <property type="protein sequence ID" value="KEF51414.1"/>
    <property type="molecule type" value="Genomic_DNA"/>
</dbReference>
<dbReference type="PANTHER" id="PTHR28047">
    <property type="entry name" value="PROTEIN DCG1"/>
    <property type="match status" value="1"/>
</dbReference>
<organism evidence="3 4">
    <name type="scientific">Exophiala aquamarina CBS 119918</name>
    <dbReference type="NCBI Taxonomy" id="1182545"/>
    <lineage>
        <taxon>Eukaryota</taxon>
        <taxon>Fungi</taxon>
        <taxon>Dikarya</taxon>
        <taxon>Ascomycota</taxon>
        <taxon>Pezizomycotina</taxon>
        <taxon>Eurotiomycetes</taxon>
        <taxon>Chaetothyriomycetidae</taxon>
        <taxon>Chaetothyriales</taxon>
        <taxon>Herpotrichiellaceae</taxon>
        <taxon>Exophiala</taxon>
    </lineage>
</organism>
<evidence type="ECO:0000313" key="4">
    <source>
        <dbReference type="Proteomes" id="UP000027920"/>
    </source>
</evidence>
<accession>A0A072NU74</accession>
<dbReference type="Proteomes" id="UP000027920">
    <property type="component" value="Unassembled WGS sequence"/>
</dbReference>
<proteinExistence type="inferred from homology"/>
<dbReference type="PANTHER" id="PTHR28047:SF5">
    <property type="entry name" value="PROTEIN DCG1"/>
    <property type="match status" value="1"/>
</dbReference>
<name>A0A072NU74_9EURO</name>
<dbReference type="GeneID" id="25287457"/>
<comment type="caution">
    <text evidence="3">The sequence shown here is derived from an EMBL/GenBank/DDBJ whole genome shotgun (WGS) entry which is preliminary data.</text>
</comment>
<dbReference type="OrthoDB" id="412018at2759"/>
<dbReference type="STRING" id="1182545.A0A072NU74"/>
<feature type="compositionally biased region" description="Low complexity" evidence="2">
    <location>
        <begin position="239"/>
        <end position="248"/>
    </location>
</feature>
<sequence>MATATSSPPSPPSLPRQRLRMLIINPNTSTSMTESLAPLLDSLAYPSDSIQYTFFTSPNGTTATSTTGTPEAVNLEGIPSINSPADAAASAKVCLPHLTPLIPHHDAFLIACYSQHPLVSQLKAACAGTTRAATKGSSGSGARKYVTGIFEASVLACLALLDNGDGGGNGNETFGIVSTGKIWETVLQDAVAAFLGAEASRRFAGVETTGLNATDLHDLPADQVRDKMMQATKRLLRRGTTAATSGSDPGTGGSGDSGRPRRSSPVKAVCLGCAGMAGLDDAVRQACVEELGQELGKQVHIVDGVKAGVGILVGLASAGFG</sequence>
<gene>
    <name evidence="3" type="ORF">A1O9_12563</name>
</gene>
<reference evidence="3 4" key="1">
    <citation type="submission" date="2013-03" db="EMBL/GenBank/DDBJ databases">
        <title>The Genome Sequence of Exophiala aquamarina CBS 119918.</title>
        <authorList>
            <consortium name="The Broad Institute Genomics Platform"/>
            <person name="Cuomo C."/>
            <person name="de Hoog S."/>
            <person name="Gorbushina A."/>
            <person name="Walker B."/>
            <person name="Young S.K."/>
            <person name="Zeng Q."/>
            <person name="Gargeya S."/>
            <person name="Fitzgerald M."/>
            <person name="Haas B."/>
            <person name="Abouelleil A."/>
            <person name="Allen A.W."/>
            <person name="Alvarado L."/>
            <person name="Arachchi H.M."/>
            <person name="Berlin A.M."/>
            <person name="Chapman S.B."/>
            <person name="Gainer-Dewar J."/>
            <person name="Goldberg J."/>
            <person name="Griggs A."/>
            <person name="Gujja S."/>
            <person name="Hansen M."/>
            <person name="Howarth C."/>
            <person name="Imamovic A."/>
            <person name="Ireland A."/>
            <person name="Larimer J."/>
            <person name="McCowan C."/>
            <person name="Murphy C."/>
            <person name="Pearson M."/>
            <person name="Poon T.W."/>
            <person name="Priest M."/>
            <person name="Roberts A."/>
            <person name="Saif S."/>
            <person name="Shea T."/>
            <person name="Sisk P."/>
            <person name="Sykes S."/>
            <person name="Wortman J."/>
            <person name="Nusbaum C."/>
            <person name="Birren B."/>
        </authorList>
    </citation>
    <scope>NUCLEOTIDE SEQUENCE [LARGE SCALE GENOMIC DNA]</scope>
    <source>
        <strain evidence="3 4">CBS 119918</strain>
    </source>
</reference>
<dbReference type="Gene3D" id="3.40.50.12500">
    <property type="match status" value="1"/>
</dbReference>
<protein>
    <recommendedName>
        <fullName evidence="5">DCG1-like protein</fullName>
    </recommendedName>
</protein>
<dbReference type="HOGENOM" id="CLU_053002_1_1_1"/>